<dbReference type="Pfam" id="PF13817">
    <property type="entry name" value="DDE_Tnp_IS66_C"/>
    <property type="match status" value="1"/>
</dbReference>
<protein>
    <submittedName>
        <fullName evidence="2">Transposase domain-containing protein</fullName>
    </submittedName>
</protein>
<evidence type="ECO:0000259" key="1">
    <source>
        <dbReference type="Pfam" id="PF13817"/>
    </source>
</evidence>
<accession>A0ABW7FJI8</accession>
<evidence type="ECO:0000313" key="2">
    <source>
        <dbReference type="EMBL" id="MFG6441509.1"/>
    </source>
</evidence>
<keyword evidence="3" id="KW-1185">Reference proteome</keyword>
<comment type="caution">
    <text evidence="2">The sequence shown here is derived from an EMBL/GenBank/DDBJ whole genome shotgun (WGS) entry which is preliminary data.</text>
</comment>
<organism evidence="2 3">
    <name type="scientific">Pelomonas margarita</name>
    <dbReference type="NCBI Taxonomy" id="3299031"/>
    <lineage>
        <taxon>Bacteria</taxon>
        <taxon>Pseudomonadati</taxon>
        <taxon>Pseudomonadota</taxon>
        <taxon>Betaproteobacteria</taxon>
        <taxon>Burkholderiales</taxon>
        <taxon>Sphaerotilaceae</taxon>
        <taxon>Roseateles</taxon>
    </lineage>
</organism>
<proteinExistence type="predicted"/>
<dbReference type="RefSeq" id="WP_394398237.1">
    <property type="nucleotide sequence ID" value="NZ_JBIGHW010000006.1"/>
</dbReference>
<reference evidence="2 3" key="1">
    <citation type="submission" date="2024-08" db="EMBL/GenBank/DDBJ databases">
        <authorList>
            <person name="Lu H."/>
        </authorList>
    </citation>
    <scope>NUCLEOTIDE SEQUENCE [LARGE SCALE GENOMIC DNA]</scope>
    <source>
        <strain evidence="2 3">LKC17W</strain>
    </source>
</reference>
<evidence type="ECO:0000313" key="3">
    <source>
        <dbReference type="Proteomes" id="UP001606301"/>
    </source>
</evidence>
<name>A0ABW7FJI8_9BURK</name>
<dbReference type="Proteomes" id="UP001606301">
    <property type="component" value="Unassembled WGS sequence"/>
</dbReference>
<gene>
    <name evidence="2" type="ORF">ACG0Z3_12560</name>
</gene>
<dbReference type="EMBL" id="JBIGHW010000006">
    <property type="protein sequence ID" value="MFG6441509.1"/>
    <property type="molecule type" value="Genomic_DNA"/>
</dbReference>
<feature type="domain" description="Transposase IS66 C-terminal" evidence="1">
    <location>
        <begin position="3"/>
        <end position="40"/>
    </location>
</feature>
<sequence length="63" mass="7002">MYTLLGTAKLNGINPQRYLRHVLERIADQPSNRIDELLPWVVAAKWAQEAASATEVQALPMAA</sequence>
<dbReference type="InterPro" id="IPR039552">
    <property type="entry name" value="IS66_C"/>
</dbReference>